<name>A0A9R0DGD7_SPOFR</name>
<evidence type="ECO:0000313" key="3">
    <source>
        <dbReference type="RefSeq" id="XP_035452479.1"/>
    </source>
</evidence>
<dbReference type="RefSeq" id="XP_035452479.1">
    <property type="nucleotide sequence ID" value="XM_035596586.2"/>
</dbReference>
<evidence type="ECO:0000313" key="2">
    <source>
        <dbReference type="Proteomes" id="UP000829999"/>
    </source>
</evidence>
<feature type="transmembrane region" description="Helical" evidence="1">
    <location>
        <begin position="129"/>
        <end position="147"/>
    </location>
</feature>
<proteinExistence type="predicted"/>
<keyword evidence="1" id="KW-0812">Transmembrane</keyword>
<gene>
    <name evidence="3" type="primary">LOC118277684</name>
</gene>
<dbReference type="Proteomes" id="UP000829999">
    <property type="component" value="Chromosome 10"/>
</dbReference>
<feature type="transmembrane region" description="Helical" evidence="1">
    <location>
        <begin position="63"/>
        <end position="84"/>
    </location>
</feature>
<accession>A0A9R0DGD7</accession>
<feature type="transmembrane region" description="Helical" evidence="1">
    <location>
        <begin position="36"/>
        <end position="56"/>
    </location>
</feature>
<keyword evidence="2" id="KW-1185">Reference proteome</keyword>
<dbReference type="GeneID" id="118277684"/>
<organism evidence="2 3">
    <name type="scientific">Spodoptera frugiperda</name>
    <name type="common">Fall armyworm</name>
    <dbReference type="NCBI Taxonomy" id="7108"/>
    <lineage>
        <taxon>Eukaryota</taxon>
        <taxon>Metazoa</taxon>
        <taxon>Ecdysozoa</taxon>
        <taxon>Arthropoda</taxon>
        <taxon>Hexapoda</taxon>
        <taxon>Insecta</taxon>
        <taxon>Pterygota</taxon>
        <taxon>Neoptera</taxon>
        <taxon>Endopterygota</taxon>
        <taxon>Lepidoptera</taxon>
        <taxon>Glossata</taxon>
        <taxon>Ditrysia</taxon>
        <taxon>Noctuoidea</taxon>
        <taxon>Noctuidae</taxon>
        <taxon>Amphipyrinae</taxon>
        <taxon>Spodoptera</taxon>
    </lineage>
</organism>
<evidence type="ECO:0000256" key="1">
    <source>
        <dbReference type="SAM" id="Phobius"/>
    </source>
</evidence>
<dbReference type="OrthoDB" id="7422469at2759"/>
<reference evidence="3" key="1">
    <citation type="submission" date="2025-08" db="UniProtKB">
        <authorList>
            <consortium name="RefSeq"/>
        </authorList>
    </citation>
    <scope>IDENTIFICATION</scope>
    <source>
        <tissue evidence="3">Whole larval tissue</tissue>
    </source>
</reference>
<sequence length="150" mass="17183">MTNSVALVVAFSFIINDIHFFIDSSILQNKHFTSSLVYLLSVCLVLRKITLIPGIVSKKWPMICFITEVPISIVILEAFLFYFWKPVQDYLLLHSDTILVHLAEERSLDWLVCHLCCGHSNCSEIFADVILKFLSFVILFSVSFISVKHL</sequence>
<keyword evidence="1" id="KW-1133">Transmembrane helix</keyword>
<protein>
    <submittedName>
        <fullName evidence="3">Uncharacterized protein LOC118277684</fullName>
    </submittedName>
</protein>
<dbReference type="AlphaFoldDB" id="A0A9R0DGD7"/>
<keyword evidence="1" id="KW-0472">Membrane</keyword>